<sequence>MKKIIAFSLTILLIMTSFTGCFFKDKQSEFEKVLTADTTAIYNQLLQKVPDPTDIKAMNAYLQSWAIDHNIPVSYDEHQNIIMSKKATESYEDAESTILQCAIGQGIAEEQYQAIASALYLIDKVEKHGFIRVLFTANQNNDMKGAEDLSKNYLNADNLINLTHAGKTSFTIGSAGTSQYDFSKQLNWQAPTYPHAYEISIRNLNGGSSGILLGKHPNPIKIIGDFLASSKSNGVLIELGGFNGGQSVEEYPIEATAVVLINDSDVARFQKYFDTAASKFADKYQNSEENYTYTLTPIPSPPMVISKDDSTKVLSLLYTMINGIYFKSDDGEVIAASNIGTIRTTTGNLDVSICSRSLDQSILNEMAATFGVICGLNDVNNDVLDGFPIWNVEKSNPLLTRLTDLFEKDYNKKIECQNTFERTECAIFKQKNEKLNILSMSINFENDLTEIEALYQFLENIKATQTTKES</sequence>
<name>A0A939D8C4_CLOAM</name>
<dbReference type="AlphaFoldDB" id="A0A939D8C4"/>
<evidence type="ECO:0000313" key="2">
    <source>
        <dbReference type="EMBL" id="MBN7772578.1"/>
    </source>
</evidence>
<reference evidence="2" key="1">
    <citation type="submission" date="2021-02" db="EMBL/GenBank/DDBJ databases">
        <title>Abyssanaerobacter marinus gen.nov., sp., nov, anaerobic bacterium isolated from the Onnuri vent field of Indian Ocean and suggestion of Mogibacteriaceae fam. nov., and proposal of reclassification of ambiguous this family's genus member.</title>
        <authorList>
            <person name="Kim Y.J."/>
            <person name="Yang J.-A."/>
        </authorList>
    </citation>
    <scope>NUCLEOTIDE SEQUENCE</scope>
    <source>
        <strain evidence="2">DSM 2634</strain>
    </source>
</reference>
<comment type="caution">
    <text evidence="2">The sequence shown here is derived from an EMBL/GenBank/DDBJ whole genome shotgun (WGS) entry which is preliminary data.</text>
</comment>
<gene>
    <name evidence="2" type="ORF">JYB65_04315</name>
</gene>
<evidence type="ECO:0000256" key="1">
    <source>
        <dbReference type="SAM" id="SignalP"/>
    </source>
</evidence>
<dbReference type="GO" id="GO:0006508">
    <property type="term" value="P:proteolysis"/>
    <property type="evidence" value="ECO:0007669"/>
    <property type="project" value="InterPro"/>
</dbReference>
<keyword evidence="3" id="KW-1185">Reference proteome</keyword>
<dbReference type="EMBL" id="JAFJZZ010000001">
    <property type="protein sequence ID" value="MBN7772578.1"/>
    <property type="molecule type" value="Genomic_DNA"/>
</dbReference>
<accession>A0A939D8C4</accession>
<feature type="signal peptide" evidence="1">
    <location>
        <begin position="1"/>
        <end position="23"/>
    </location>
</feature>
<dbReference type="GO" id="GO:0070573">
    <property type="term" value="F:metallodipeptidase activity"/>
    <property type="evidence" value="ECO:0007669"/>
    <property type="project" value="TreeGrafter"/>
</dbReference>
<organism evidence="2 3">
    <name type="scientific">Clostridium aminobutyricum</name>
    <dbReference type="NCBI Taxonomy" id="33953"/>
    <lineage>
        <taxon>Bacteria</taxon>
        <taxon>Bacillati</taxon>
        <taxon>Bacillota</taxon>
        <taxon>Clostridia</taxon>
        <taxon>Eubacteriales</taxon>
        <taxon>Clostridiaceae</taxon>
        <taxon>Clostridium</taxon>
    </lineage>
</organism>
<dbReference type="RefSeq" id="WP_206581372.1">
    <property type="nucleotide sequence ID" value="NZ_JAFJZZ010000001.1"/>
</dbReference>
<protein>
    <submittedName>
        <fullName evidence="2">Uncharacterized protein</fullName>
    </submittedName>
</protein>
<dbReference type="PROSITE" id="PS51257">
    <property type="entry name" value="PROKAR_LIPOPROTEIN"/>
    <property type="match status" value="1"/>
</dbReference>
<evidence type="ECO:0000313" key="3">
    <source>
        <dbReference type="Proteomes" id="UP000664545"/>
    </source>
</evidence>
<keyword evidence="1" id="KW-0732">Signal</keyword>
<dbReference type="SUPFAM" id="SSF53187">
    <property type="entry name" value="Zn-dependent exopeptidases"/>
    <property type="match status" value="1"/>
</dbReference>
<dbReference type="PRINTS" id="PR00934">
    <property type="entry name" value="XHISDIPTASE"/>
</dbReference>
<dbReference type="PANTHER" id="PTHR43501:SF1">
    <property type="entry name" value="CYTOSOL NON-SPECIFIC DIPEPTIDASE"/>
    <property type="match status" value="1"/>
</dbReference>
<dbReference type="Proteomes" id="UP000664545">
    <property type="component" value="Unassembled WGS sequence"/>
</dbReference>
<feature type="chain" id="PRO_5037899010" evidence="1">
    <location>
        <begin position="24"/>
        <end position="470"/>
    </location>
</feature>
<dbReference type="PANTHER" id="PTHR43501">
    <property type="entry name" value="CYTOSOL NON-SPECIFIC DIPEPTIDASE"/>
    <property type="match status" value="1"/>
</dbReference>
<proteinExistence type="predicted"/>
<dbReference type="GO" id="GO:0005829">
    <property type="term" value="C:cytosol"/>
    <property type="evidence" value="ECO:0007669"/>
    <property type="project" value="TreeGrafter"/>
</dbReference>
<dbReference type="Gene3D" id="3.40.630.10">
    <property type="entry name" value="Zn peptidases"/>
    <property type="match status" value="1"/>
</dbReference>
<dbReference type="InterPro" id="IPR001160">
    <property type="entry name" value="Peptidase_M20C"/>
</dbReference>